<dbReference type="AlphaFoldDB" id="A1R9J1"/>
<dbReference type="HOGENOM" id="CLU_3371699_0_0_11"/>
<evidence type="ECO:0000313" key="2">
    <source>
        <dbReference type="Proteomes" id="UP000000637"/>
    </source>
</evidence>
<proteinExistence type="predicted"/>
<organism evidence="1 2">
    <name type="scientific">Paenarthrobacter aurescens (strain TC1)</name>
    <dbReference type="NCBI Taxonomy" id="290340"/>
    <lineage>
        <taxon>Bacteria</taxon>
        <taxon>Bacillati</taxon>
        <taxon>Actinomycetota</taxon>
        <taxon>Actinomycetes</taxon>
        <taxon>Micrococcales</taxon>
        <taxon>Micrococcaceae</taxon>
        <taxon>Paenarthrobacter</taxon>
    </lineage>
</organism>
<dbReference type="EMBL" id="CP000474">
    <property type="protein sequence ID" value="ABM10213.1"/>
    <property type="molecule type" value="Genomic_DNA"/>
</dbReference>
<dbReference type="KEGG" id="aau:AAur_3206"/>
<evidence type="ECO:0000313" key="1">
    <source>
        <dbReference type="EMBL" id="ABM10213.1"/>
    </source>
</evidence>
<dbReference type="STRING" id="290340.AAur_3206"/>
<reference evidence="1 2" key="1">
    <citation type="journal article" date="2006" name="PLoS Genet.">
        <title>Secrets of soil survival revealed by the genome sequence of Arthrobacter aurescens TC1.</title>
        <authorList>
            <person name="Mongodin E.F."/>
            <person name="Shapir N."/>
            <person name="Daugherty S.C."/>
            <person name="DeBoy R.T."/>
            <person name="Emerson J.B."/>
            <person name="Shvartzbeyn A."/>
            <person name="Radune D."/>
            <person name="Vamathevan J."/>
            <person name="Riggs F."/>
            <person name="Grinberg V."/>
            <person name="Khouri H."/>
            <person name="Wackett L.P."/>
            <person name="Nelson K.E."/>
            <person name="Sadowsky M.J."/>
        </authorList>
    </citation>
    <scope>NUCLEOTIDE SEQUENCE [LARGE SCALE GENOMIC DNA]</scope>
    <source>
        <strain evidence="1 2">TC1</strain>
    </source>
</reference>
<sequence length="34" mass="3613">MGGNTAAVQLSSDRAVLFSSAIRSRKKMMAKTKA</sequence>
<keyword evidence="2" id="KW-1185">Reference proteome</keyword>
<gene>
    <name evidence="1" type="ordered locus">AAur_3206</name>
</gene>
<protein>
    <submittedName>
        <fullName evidence="1">Uncharacterized protein</fullName>
    </submittedName>
</protein>
<name>A1R9J1_PAEAT</name>
<dbReference type="Proteomes" id="UP000000637">
    <property type="component" value="Chromosome"/>
</dbReference>
<accession>A1R9J1</accession>